<dbReference type="EMBL" id="CABO01000028">
    <property type="protein sequence ID" value="CBI02061.1"/>
    <property type="molecule type" value="Genomic_DNA"/>
</dbReference>
<dbReference type="AlphaFoldDB" id="E6Q4A2"/>
<proteinExistence type="predicted"/>
<organism evidence="2">
    <name type="scientific">mine drainage metagenome</name>
    <dbReference type="NCBI Taxonomy" id="410659"/>
    <lineage>
        <taxon>unclassified sequences</taxon>
        <taxon>metagenomes</taxon>
        <taxon>ecological metagenomes</taxon>
    </lineage>
</organism>
<protein>
    <submittedName>
        <fullName evidence="2">Uncharacterized protein</fullName>
    </submittedName>
</protein>
<accession>E6Q4A2</accession>
<keyword evidence="1" id="KW-1133">Transmembrane helix</keyword>
<reference evidence="2" key="1">
    <citation type="submission" date="2009-10" db="EMBL/GenBank/DDBJ databases">
        <title>Diversity of trophic interactions inside an arsenic-rich microbial ecosystem.</title>
        <authorList>
            <person name="Bertin P.N."/>
            <person name="Heinrich-Salmeron A."/>
            <person name="Pelletier E."/>
            <person name="Goulhen-Chollet F."/>
            <person name="Arsene-Ploetze F."/>
            <person name="Gallien S."/>
            <person name="Calteau A."/>
            <person name="Vallenet D."/>
            <person name="Casiot C."/>
            <person name="Chane-Woon-Ming B."/>
            <person name="Giloteaux L."/>
            <person name="Barakat M."/>
            <person name="Bonnefoy V."/>
            <person name="Bruneel O."/>
            <person name="Chandler M."/>
            <person name="Cleiss J."/>
            <person name="Duran R."/>
            <person name="Elbaz-Poulichet F."/>
            <person name="Fonknechten N."/>
            <person name="Lauga B."/>
            <person name="Mornico D."/>
            <person name="Ortet P."/>
            <person name="Schaeffer C."/>
            <person name="Siguier P."/>
            <person name="Alexander Thil Smith A."/>
            <person name="Van Dorsselaer A."/>
            <person name="Weissenbach J."/>
            <person name="Medigue C."/>
            <person name="Le Paslier D."/>
        </authorList>
    </citation>
    <scope>NUCLEOTIDE SEQUENCE</scope>
</reference>
<name>E6Q4A2_9ZZZZ</name>
<feature type="transmembrane region" description="Helical" evidence="1">
    <location>
        <begin position="24"/>
        <end position="44"/>
    </location>
</feature>
<keyword evidence="1" id="KW-0472">Membrane</keyword>
<comment type="caution">
    <text evidence="2">The sequence shown here is derived from an EMBL/GenBank/DDBJ whole genome shotgun (WGS) entry which is preliminary data.</text>
</comment>
<evidence type="ECO:0000256" key="1">
    <source>
        <dbReference type="SAM" id="Phobius"/>
    </source>
</evidence>
<gene>
    <name evidence="2" type="ORF">CARN4_2256</name>
</gene>
<keyword evidence="1" id="KW-0812">Transmembrane</keyword>
<evidence type="ECO:0000313" key="2">
    <source>
        <dbReference type="EMBL" id="CBI02061.1"/>
    </source>
</evidence>
<sequence length="311" mass="32916">MNETALDLNARLIRLEREIARTRTVALSAVVALVATVAIGAAAIHPPAALSHSALTVRDAAGHIRARLDIDGVHLYGADGRERILLGINENGAPALHLNDALGTTRYSTFLDPKSGYATTRFLSSSSQSLATLAGVEEPYLRFYDKANSWRVYLGISSSHDAILNLSNGSGHLASEMLGGANPRFTLYTGSAENVRASLEVNSGNASVLALDNATGSSRAFLDGGTSPRLTLFTGSGVKRVYLGMSLQGHPVLDLRNHLGGKGYALTVNDGAYMHLYDGSAVERGYFGMYANGTSGLAIYNADHSPHWSSP</sequence>